<dbReference type="OrthoDB" id="2442898at2759"/>
<organism evidence="1 2">
    <name type="scientific">Solanum commersonii</name>
    <name type="common">Commerson's wild potato</name>
    <name type="synonym">Commerson's nightshade</name>
    <dbReference type="NCBI Taxonomy" id="4109"/>
    <lineage>
        <taxon>Eukaryota</taxon>
        <taxon>Viridiplantae</taxon>
        <taxon>Streptophyta</taxon>
        <taxon>Embryophyta</taxon>
        <taxon>Tracheophyta</taxon>
        <taxon>Spermatophyta</taxon>
        <taxon>Magnoliopsida</taxon>
        <taxon>eudicotyledons</taxon>
        <taxon>Gunneridae</taxon>
        <taxon>Pentapetalae</taxon>
        <taxon>asterids</taxon>
        <taxon>lamiids</taxon>
        <taxon>Solanales</taxon>
        <taxon>Solanaceae</taxon>
        <taxon>Solanoideae</taxon>
        <taxon>Solaneae</taxon>
        <taxon>Solanum</taxon>
    </lineage>
</organism>
<dbReference type="EMBL" id="JACXVP010000007">
    <property type="protein sequence ID" value="KAG5594229.1"/>
    <property type="molecule type" value="Genomic_DNA"/>
</dbReference>
<dbReference type="PANTHER" id="PTHR46951:SF2">
    <property type="entry name" value="BED-TYPE DOMAIN-CONTAINING PROTEIN"/>
    <property type="match status" value="1"/>
</dbReference>
<name>A0A9J5Y1Y7_SOLCO</name>
<dbReference type="PANTHER" id="PTHR46951">
    <property type="entry name" value="BED-TYPE DOMAIN-CONTAINING PROTEIN"/>
    <property type="match status" value="1"/>
</dbReference>
<comment type="caution">
    <text evidence="1">The sequence shown here is derived from an EMBL/GenBank/DDBJ whole genome shotgun (WGS) entry which is preliminary data.</text>
</comment>
<gene>
    <name evidence="1" type="ORF">H5410_035461</name>
</gene>
<evidence type="ECO:0008006" key="3">
    <source>
        <dbReference type="Google" id="ProtNLM"/>
    </source>
</evidence>
<sequence length="70" mass="8040">MADLGWNYGKRTSENNRNAVECNFCKKVTNVGIFRHKQHVVGTYKDVSQCEKCPDGVREEMKNMLMKKGS</sequence>
<proteinExistence type="predicted"/>
<reference evidence="1 2" key="1">
    <citation type="submission" date="2020-09" db="EMBL/GenBank/DDBJ databases">
        <title>De no assembly of potato wild relative species, Solanum commersonii.</title>
        <authorList>
            <person name="Cho K."/>
        </authorList>
    </citation>
    <scope>NUCLEOTIDE SEQUENCE [LARGE SCALE GENOMIC DNA]</scope>
    <source>
        <strain evidence="1">LZ3.2</strain>
        <tissue evidence="1">Leaf</tissue>
    </source>
</reference>
<evidence type="ECO:0000313" key="2">
    <source>
        <dbReference type="Proteomes" id="UP000824120"/>
    </source>
</evidence>
<accession>A0A9J5Y1Y7</accession>
<protein>
    <recommendedName>
        <fullName evidence="3">BED-type domain-containing protein</fullName>
    </recommendedName>
</protein>
<evidence type="ECO:0000313" key="1">
    <source>
        <dbReference type="EMBL" id="KAG5594229.1"/>
    </source>
</evidence>
<dbReference type="AlphaFoldDB" id="A0A9J5Y1Y7"/>
<keyword evidence="2" id="KW-1185">Reference proteome</keyword>
<dbReference type="Proteomes" id="UP000824120">
    <property type="component" value="Chromosome 7"/>
</dbReference>